<feature type="transmembrane region" description="Helical" evidence="8">
    <location>
        <begin position="564"/>
        <end position="587"/>
    </location>
</feature>
<dbReference type="GO" id="GO:0005283">
    <property type="term" value="F:amino acid:sodium symporter activity"/>
    <property type="evidence" value="ECO:0007669"/>
    <property type="project" value="TreeGrafter"/>
</dbReference>
<dbReference type="GO" id="GO:0046872">
    <property type="term" value="F:metal ion binding"/>
    <property type="evidence" value="ECO:0007669"/>
    <property type="project" value="UniProtKB-KW"/>
</dbReference>
<keyword evidence="2" id="KW-0813">Transport</keyword>
<evidence type="ECO:0000256" key="5">
    <source>
        <dbReference type="ARBA" id="ARBA00022989"/>
    </source>
</evidence>
<evidence type="ECO:0000256" key="7">
    <source>
        <dbReference type="PIRSR" id="PIRSR600175-1"/>
    </source>
</evidence>
<reference evidence="10" key="1">
    <citation type="submission" date="2019-09" db="UniProtKB">
        <authorList>
            <consortium name="WormBaseParasite"/>
        </authorList>
    </citation>
    <scope>IDENTIFICATION</scope>
</reference>
<feature type="transmembrane region" description="Helical" evidence="8">
    <location>
        <begin position="292"/>
        <end position="310"/>
    </location>
</feature>
<feature type="binding site" evidence="7">
    <location>
        <position position="330"/>
    </location>
    <ligand>
        <name>Na(+)</name>
        <dbReference type="ChEBI" id="CHEBI:29101"/>
        <label>1</label>
    </ligand>
</feature>
<keyword evidence="6 8" id="KW-0472">Membrane</keyword>
<feature type="transmembrane region" description="Helical" evidence="8">
    <location>
        <begin position="97"/>
        <end position="118"/>
    </location>
</feature>
<dbReference type="GO" id="GO:0005886">
    <property type="term" value="C:plasma membrane"/>
    <property type="evidence" value="ECO:0007669"/>
    <property type="project" value="TreeGrafter"/>
</dbReference>
<dbReference type="GO" id="GO:0089718">
    <property type="term" value="P:amino acid import across plasma membrane"/>
    <property type="evidence" value="ECO:0007669"/>
    <property type="project" value="TreeGrafter"/>
</dbReference>
<dbReference type="PROSITE" id="PS50267">
    <property type="entry name" value="NA_NEUROTRAN_SYMP_3"/>
    <property type="match status" value="1"/>
</dbReference>
<keyword evidence="5 8" id="KW-1133">Transmembrane helix</keyword>
<evidence type="ECO:0000313" key="10">
    <source>
        <dbReference type="WBParaSite" id="HPBE_0000843701-mRNA-1"/>
    </source>
</evidence>
<feature type="transmembrane region" description="Helical" evidence="8">
    <location>
        <begin position="521"/>
        <end position="543"/>
    </location>
</feature>
<dbReference type="InterPro" id="IPR037272">
    <property type="entry name" value="SNS_sf"/>
</dbReference>
<feature type="transmembrane region" description="Helical" evidence="8">
    <location>
        <begin position="238"/>
        <end position="257"/>
    </location>
</feature>
<dbReference type="PANTHER" id="PTHR11616:SF295">
    <property type="entry name" value="SODIUM: NEUROTRANSMITTER SYMPORTER FAMILY"/>
    <property type="match status" value="1"/>
</dbReference>
<feature type="transmembrane region" description="Helical" evidence="8">
    <location>
        <begin position="490"/>
        <end position="509"/>
    </location>
</feature>
<comment type="subcellular location">
    <subcellularLocation>
        <location evidence="1">Membrane</location>
        <topology evidence="1">Multi-pass membrane protein</topology>
    </subcellularLocation>
</comment>
<feature type="transmembrane region" description="Helical" evidence="8">
    <location>
        <begin position="27"/>
        <end position="49"/>
    </location>
</feature>
<evidence type="ECO:0000256" key="3">
    <source>
        <dbReference type="ARBA" id="ARBA00022692"/>
    </source>
</evidence>
<feature type="transmembrane region" description="Helical" evidence="8">
    <location>
        <begin position="61"/>
        <end position="85"/>
    </location>
</feature>
<evidence type="ECO:0000256" key="2">
    <source>
        <dbReference type="ARBA" id="ARBA00022448"/>
    </source>
</evidence>
<feature type="transmembrane region" description="Helical" evidence="8">
    <location>
        <begin position="209"/>
        <end position="231"/>
    </location>
</feature>
<dbReference type="SUPFAM" id="SSF161070">
    <property type="entry name" value="SNF-like"/>
    <property type="match status" value="1"/>
</dbReference>
<dbReference type="Proteomes" id="UP000050761">
    <property type="component" value="Unassembled WGS sequence"/>
</dbReference>
<dbReference type="WBParaSite" id="HPBE_0000843701-mRNA-1">
    <property type="protein sequence ID" value="HPBE_0000843701-mRNA-1"/>
    <property type="gene ID" value="HPBE_0000843701"/>
</dbReference>
<dbReference type="GO" id="GO:0015179">
    <property type="term" value="F:L-amino acid transmembrane transporter activity"/>
    <property type="evidence" value="ECO:0007669"/>
    <property type="project" value="TreeGrafter"/>
</dbReference>
<evidence type="ECO:0000256" key="4">
    <source>
        <dbReference type="ARBA" id="ARBA00022847"/>
    </source>
</evidence>
<evidence type="ECO:0000313" key="9">
    <source>
        <dbReference type="Proteomes" id="UP000050761"/>
    </source>
</evidence>
<keyword evidence="7" id="KW-0479">Metal-binding</keyword>
<feature type="transmembrane region" description="Helical" evidence="8">
    <location>
        <begin position="389"/>
        <end position="413"/>
    </location>
</feature>
<sequence>LFFRMWFEERSWSNLRMSDLVEEWRDLWAFKVDFIVAAISYVFATTNFLNLPKLILENGGMAFVCAYGVVLAVLVLPTILLELAVGQLTGRAPVQAFYHLSPVFKGIGISQVLFTLLVLATMTRFLGWLFLFVFHLFWTIQADRPGLPWLNCKYFPELLSPPCRDAGSMANFTLAAHTKLSTVREESSLIQFMSALERPSASISDFGEFQYYLLAAQGLVWILVFCGVCFGVRWLGKVIPFLFMAAFSMLLALLIRASTMDGLMNIFTIYIDATDWSRLADYNLWKIVSEQAILATGIGFGAFITMGSYNRRSNNLVRLVSLRCFILFFNTNLSTTGKWLISISYTLYIKFVGFVVSKTGLTPFDVMDKGEAQMWHILAYFSYLPNVKLWSGLLLFASICILLNIFPCAAPFLPRRLQQVGQTSDVYRLAKERYTKAISCSIPVFEITSRVIRVLARPTSVCFQYLLSLSVLATLEDALGDRWSRCFPRFVLALFVCSLTFAISLYFATQAGRHAYELVTGFLKYVTIFVILTFELFATAWFYCAHRLGMDLHLMLRNACCWCFGHFILFFTYLLPIIPAGVALLNLHGYDFSTFSPAIHSWRYSEWVGAGVALGPLLPIPLFLVFAIMGACCCRGKQGLSRGQRLRAIFASNLRRDHRDKASSHPRYTSSAPGYLLLPQAPLAEPETYA</sequence>
<evidence type="ECO:0000256" key="1">
    <source>
        <dbReference type="ARBA" id="ARBA00004141"/>
    </source>
</evidence>
<keyword evidence="3 8" id="KW-0812">Transmembrane</keyword>
<keyword evidence="7" id="KW-0915">Sodium</keyword>
<dbReference type="PANTHER" id="PTHR11616">
    <property type="entry name" value="SODIUM/CHLORIDE DEPENDENT TRANSPORTER"/>
    <property type="match status" value="1"/>
</dbReference>
<dbReference type="PRINTS" id="PR00176">
    <property type="entry name" value="NANEUSMPORT"/>
</dbReference>
<name>A0A183FM54_HELPZ</name>
<accession>A0A183FM54</accession>
<dbReference type="Pfam" id="PF00209">
    <property type="entry name" value="SNF"/>
    <property type="match status" value="1"/>
</dbReference>
<evidence type="ECO:0000256" key="8">
    <source>
        <dbReference type="SAM" id="Phobius"/>
    </source>
</evidence>
<proteinExistence type="predicted"/>
<feature type="transmembrane region" description="Helical" evidence="8">
    <location>
        <begin position="607"/>
        <end position="632"/>
    </location>
</feature>
<dbReference type="InterPro" id="IPR000175">
    <property type="entry name" value="Na/ntran_symport"/>
</dbReference>
<organism evidence="9 10">
    <name type="scientific">Heligmosomoides polygyrus</name>
    <name type="common">Parasitic roundworm</name>
    <dbReference type="NCBI Taxonomy" id="6339"/>
    <lineage>
        <taxon>Eukaryota</taxon>
        <taxon>Metazoa</taxon>
        <taxon>Ecdysozoa</taxon>
        <taxon>Nematoda</taxon>
        <taxon>Chromadorea</taxon>
        <taxon>Rhabditida</taxon>
        <taxon>Rhabditina</taxon>
        <taxon>Rhabditomorpha</taxon>
        <taxon>Strongyloidea</taxon>
        <taxon>Heligmosomidae</taxon>
        <taxon>Heligmosomoides</taxon>
    </lineage>
</organism>
<keyword evidence="4" id="KW-0769">Symport</keyword>
<protein>
    <submittedName>
        <fullName evidence="10">Transporter</fullName>
    </submittedName>
</protein>
<dbReference type="AlphaFoldDB" id="A0A183FM54"/>
<keyword evidence="9" id="KW-1185">Reference proteome</keyword>
<evidence type="ECO:0000256" key="6">
    <source>
        <dbReference type="ARBA" id="ARBA00023136"/>
    </source>
</evidence>
<feature type="binding site" evidence="7">
    <location>
        <position position="47"/>
    </location>
    <ligand>
        <name>Na(+)</name>
        <dbReference type="ChEBI" id="CHEBI:29101"/>
        <label>1</label>
    </ligand>
</feature>
<feature type="transmembrane region" description="Helical" evidence="8">
    <location>
        <begin position="125"/>
        <end position="141"/>
    </location>
</feature>